<dbReference type="PANTHER" id="PTHR37017">
    <property type="entry name" value="AB HYDROLASE-1 DOMAIN-CONTAINING PROTEIN-RELATED"/>
    <property type="match status" value="1"/>
</dbReference>
<comment type="caution">
    <text evidence="3">The sequence shown here is derived from an EMBL/GenBank/DDBJ whole genome shotgun (WGS) entry which is preliminary data.</text>
</comment>
<sequence length="275" mass="28952">MQDVDIAHDPRANLVASSIPDHSNGINTSHDTTRGETPVADPTVVLVHGSFTESAGWNNVISELRRRSVSALAIPNPLRGLAVDADSVRHAVDSVGGRVLLVGHSYGGAVITEAAVASETVTGLVYVAGFAPEQGETSLGLTEQFPGSTLGDALRSVPLGDGTHDLFVDRDLYPNQMAADVPLDDARAAAATQRPIHDTALREPQPAPVSAWKTLPSWFIFGTEDRIIPADGLRFMADRAGSMKTVEVDGASHSVMISNPDAVADLIVDALTHLT</sequence>
<keyword evidence="3" id="KW-0378">Hydrolase</keyword>
<dbReference type="InterPro" id="IPR052897">
    <property type="entry name" value="Sec-Metab_Biosynth_Hydrolase"/>
</dbReference>
<evidence type="ECO:0000313" key="3">
    <source>
        <dbReference type="EMBL" id="RWZ68132.1"/>
    </source>
</evidence>
<gene>
    <name evidence="3" type="ORF">ELQ92_02530</name>
</gene>
<protein>
    <submittedName>
        <fullName evidence="3">Alpha/beta hydrolase</fullName>
    </submittedName>
</protein>
<evidence type="ECO:0000256" key="1">
    <source>
        <dbReference type="SAM" id="MobiDB-lite"/>
    </source>
</evidence>
<name>A0A3S3ZWG4_9MICO</name>
<dbReference type="EMBL" id="RZNC01000001">
    <property type="protein sequence ID" value="RWZ68132.1"/>
    <property type="molecule type" value="Genomic_DNA"/>
</dbReference>
<dbReference type="AlphaFoldDB" id="A0A3S3ZWG4"/>
<evidence type="ECO:0000259" key="2">
    <source>
        <dbReference type="Pfam" id="PF12697"/>
    </source>
</evidence>
<evidence type="ECO:0000313" key="4">
    <source>
        <dbReference type="Proteomes" id="UP000288603"/>
    </source>
</evidence>
<dbReference type="Pfam" id="PF12697">
    <property type="entry name" value="Abhydrolase_6"/>
    <property type="match status" value="1"/>
</dbReference>
<feature type="domain" description="AB hydrolase-1" evidence="2">
    <location>
        <begin position="44"/>
        <end position="265"/>
    </location>
</feature>
<organism evidence="3 4">
    <name type="scientific">Labedella populi</name>
    <dbReference type="NCBI Taxonomy" id="2498850"/>
    <lineage>
        <taxon>Bacteria</taxon>
        <taxon>Bacillati</taxon>
        <taxon>Actinomycetota</taxon>
        <taxon>Actinomycetes</taxon>
        <taxon>Micrococcales</taxon>
        <taxon>Microbacteriaceae</taxon>
        <taxon>Labedella</taxon>
    </lineage>
</organism>
<dbReference type="OrthoDB" id="9814966at2"/>
<reference evidence="3 4" key="1">
    <citation type="submission" date="2018-12" db="EMBL/GenBank/DDBJ databases">
        <authorList>
            <person name="Li F."/>
        </authorList>
    </citation>
    <scope>NUCLEOTIDE SEQUENCE [LARGE SCALE GENOMIC DNA]</scope>
    <source>
        <strain evidence="3 4">8H24J-4-2</strain>
    </source>
</reference>
<dbReference type="InterPro" id="IPR000073">
    <property type="entry name" value="AB_hydrolase_1"/>
</dbReference>
<dbReference type="SUPFAM" id="SSF53474">
    <property type="entry name" value="alpha/beta-Hydrolases"/>
    <property type="match status" value="1"/>
</dbReference>
<dbReference type="PANTHER" id="PTHR37017:SF11">
    <property type="entry name" value="ESTERASE_LIPASE_THIOESTERASE DOMAIN-CONTAINING PROTEIN"/>
    <property type="match status" value="1"/>
</dbReference>
<proteinExistence type="predicted"/>
<dbReference type="Gene3D" id="3.40.50.1820">
    <property type="entry name" value="alpha/beta hydrolase"/>
    <property type="match status" value="1"/>
</dbReference>
<dbReference type="InterPro" id="IPR029058">
    <property type="entry name" value="AB_hydrolase_fold"/>
</dbReference>
<keyword evidence="4" id="KW-1185">Reference proteome</keyword>
<dbReference type="GO" id="GO:0016787">
    <property type="term" value="F:hydrolase activity"/>
    <property type="evidence" value="ECO:0007669"/>
    <property type="project" value="UniProtKB-KW"/>
</dbReference>
<dbReference type="Proteomes" id="UP000288603">
    <property type="component" value="Unassembled WGS sequence"/>
</dbReference>
<accession>A0A3S3ZWG4</accession>
<feature type="region of interest" description="Disordered" evidence="1">
    <location>
        <begin position="17"/>
        <end position="37"/>
    </location>
</feature>
<feature type="compositionally biased region" description="Polar residues" evidence="1">
    <location>
        <begin position="20"/>
        <end position="30"/>
    </location>
</feature>